<dbReference type="InterPro" id="IPR039420">
    <property type="entry name" value="WalR-like"/>
</dbReference>
<dbReference type="EMBL" id="CP028923">
    <property type="protein sequence ID" value="QCK16347.1"/>
    <property type="molecule type" value="Genomic_DNA"/>
</dbReference>
<dbReference type="KEGG" id="fpf:DCC35_17200"/>
<keyword evidence="5" id="KW-0804">Transcription</keyword>
<keyword evidence="11" id="KW-1185">Reference proteome</keyword>
<dbReference type="InterPro" id="IPR001867">
    <property type="entry name" value="OmpR/PhoB-type_DNA-bd"/>
</dbReference>
<dbReference type="GO" id="GO:0000156">
    <property type="term" value="F:phosphorelay response regulator activity"/>
    <property type="evidence" value="ECO:0007669"/>
    <property type="project" value="TreeGrafter"/>
</dbReference>
<accession>A0A4D7JNV7</accession>
<dbReference type="RefSeq" id="WP_137091938.1">
    <property type="nucleotide sequence ID" value="NZ_CP028923.1"/>
</dbReference>
<dbReference type="PANTHER" id="PTHR48111:SF22">
    <property type="entry name" value="REGULATOR OF RPOS"/>
    <property type="match status" value="1"/>
</dbReference>
<dbReference type="Gene3D" id="3.40.50.2300">
    <property type="match status" value="1"/>
</dbReference>
<keyword evidence="3" id="KW-0805">Transcription regulation</keyword>
<dbReference type="Pfam" id="PF00486">
    <property type="entry name" value="Trans_reg_C"/>
    <property type="match status" value="1"/>
</dbReference>
<feature type="DNA-binding region" description="OmpR/PhoB-type" evidence="7">
    <location>
        <begin position="124"/>
        <end position="223"/>
    </location>
</feature>
<dbReference type="SUPFAM" id="SSF52172">
    <property type="entry name" value="CheY-like"/>
    <property type="match status" value="1"/>
</dbReference>
<dbReference type="CDD" id="cd17624">
    <property type="entry name" value="REC_OmpR_PmrA-like"/>
    <property type="match status" value="1"/>
</dbReference>
<proteinExistence type="predicted"/>
<sequence>MKILVVEDNPELADNINTYLEKEGVTVSIASSYHQSIEKLVSFEYDVVLLDLMLPDKEGFDLIPYLKETFPSTGILIMSARDGVEDKVKGLDMGADDYLPKPFNLTELFARVRALYRRRSLSGSSEVKLENICIDTDSSLAKVDETTLDLTGKELQLLLFFVVNRKKLISKNAIAEHLWGDYMEDADSYDFVYQHVKNLRKKLKDAGSIPEIKTVYGLGYRFG</sequence>
<dbReference type="CDD" id="cd00383">
    <property type="entry name" value="trans_reg_C"/>
    <property type="match status" value="1"/>
</dbReference>
<evidence type="ECO:0000256" key="3">
    <source>
        <dbReference type="ARBA" id="ARBA00023015"/>
    </source>
</evidence>
<dbReference type="GO" id="GO:0005829">
    <property type="term" value="C:cytosol"/>
    <property type="evidence" value="ECO:0007669"/>
    <property type="project" value="TreeGrafter"/>
</dbReference>
<evidence type="ECO:0000259" key="8">
    <source>
        <dbReference type="PROSITE" id="PS50110"/>
    </source>
</evidence>
<dbReference type="PROSITE" id="PS51755">
    <property type="entry name" value="OMPR_PHOB"/>
    <property type="match status" value="1"/>
</dbReference>
<dbReference type="InterPro" id="IPR011006">
    <property type="entry name" value="CheY-like_superfamily"/>
</dbReference>
<dbReference type="Pfam" id="PF00072">
    <property type="entry name" value="Response_reg"/>
    <property type="match status" value="1"/>
</dbReference>
<evidence type="ECO:0000313" key="10">
    <source>
        <dbReference type="EMBL" id="QCK16347.1"/>
    </source>
</evidence>
<dbReference type="GO" id="GO:0000976">
    <property type="term" value="F:transcription cis-regulatory region binding"/>
    <property type="evidence" value="ECO:0007669"/>
    <property type="project" value="TreeGrafter"/>
</dbReference>
<evidence type="ECO:0000256" key="6">
    <source>
        <dbReference type="PROSITE-ProRule" id="PRU00169"/>
    </source>
</evidence>
<dbReference type="PANTHER" id="PTHR48111">
    <property type="entry name" value="REGULATOR OF RPOS"/>
    <property type="match status" value="1"/>
</dbReference>
<dbReference type="InterPro" id="IPR036388">
    <property type="entry name" value="WH-like_DNA-bd_sf"/>
</dbReference>
<reference evidence="10 11" key="1">
    <citation type="submission" date="2018-04" db="EMBL/GenBank/DDBJ databases">
        <title>Complete genome uncultured novel isolate.</title>
        <authorList>
            <person name="Merlino G."/>
        </authorList>
    </citation>
    <scope>NUCLEOTIDE SEQUENCE [LARGE SCALE GENOMIC DNA]</scope>
    <source>
        <strain evidence="11">R1DC9</strain>
    </source>
</reference>
<keyword evidence="4 7" id="KW-0238">DNA-binding</keyword>
<organism evidence="10 11">
    <name type="scientific">Mangrovivirga cuniculi</name>
    <dbReference type="NCBI Taxonomy" id="2715131"/>
    <lineage>
        <taxon>Bacteria</taxon>
        <taxon>Pseudomonadati</taxon>
        <taxon>Bacteroidota</taxon>
        <taxon>Cytophagia</taxon>
        <taxon>Cytophagales</taxon>
        <taxon>Mangrovivirgaceae</taxon>
        <taxon>Mangrovivirga</taxon>
    </lineage>
</organism>
<keyword evidence="1 6" id="KW-0597">Phosphoprotein</keyword>
<keyword evidence="2" id="KW-0902">Two-component regulatory system</keyword>
<dbReference type="GO" id="GO:0032993">
    <property type="term" value="C:protein-DNA complex"/>
    <property type="evidence" value="ECO:0007669"/>
    <property type="project" value="TreeGrafter"/>
</dbReference>
<evidence type="ECO:0000256" key="7">
    <source>
        <dbReference type="PROSITE-ProRule" id="PRU01091"/>
    </source>
</evidence>
<dbReference type="SMART" id="SM00448">
    <property type="entry name" value="REC"/>
    <property type="match status" value="1"/>
</dbReference>
<dbReference type="PROSITE" id="PS50110">
    <property type="entry name" value="RESPONSE_REGULATORY"/>
    <property type="match status" value="1"/>
</dbReference>
<evidence type="ECO:0000256" key="4">
    <source>
        <dbReference type="ARBA" id="ARBA00023125"/>
    </source>
</evidence>
<dbReference type="Proteomes" id="UP000298616">
    <property type="component" value="Chromosome"/>
</dbReference>
<dbReference type="InterPro" id="IPR001789">
    <property type="entry name" value="Sig_transdc_resp-reg_receiver"/>
</dbReference>
<dbReference type="SMART" id="SM00862">
    <property type="entry name" value="Trans_reg_C"/>
    <property type="match status" value="1"/>
</dbReference>
<feature type="domain" description="OmpR/PhoB-type" evidence="9">
    <location>
        <begin position="124"/>
        <end position="223"/>
    </location>
</feature>
<evidence type="ECO:0000313" key="11">
    <source>
        <dbReference type="Proteomes" id="UP000298616"/>
    </source>
</evidence>
<gene>
    <name evidence="10" type="ORF">DCC35_17200</name>
</gene>
<dbReference type="AlphaFoldDB" id="A0A4D7JNV7"/>
<name>A0A4D7JNV7_9BACT</name>
<evidence type="ECO:0000256" key="5">
    <source>
        <dbReference type="ARBA" id="ARBA00023163"/>
    </source>
</evidence>
<evidence type="ECO:0000256" key="1">
    <source>
        <dbReference type="ARBA" id="ARBA00022553"/>
    </source>
</evidence>
<dbReference type="OrthoDB" id="5343479at2"/>
<dbReference type="Gene3D" id="6.10.250.690">
    <property type="match status" value="1"/>
</dbReference>
<evidence type="ECO:0000259" key="9">
    <source>
        <dbReference type="PROSITE" id="PS51755"/>
    </source>
</evidence>
<feature type="domain" description="Response regulatory" evidence="8">
    <location>
        <begin position="2"/>
        <end position="116"/>
    </location>
</feature>
<dbReference type="Gene3D" id="1.10.10.10">
    <property type="entry name" value="Winged helix-like DNA-binding domain superfamily/Winged helix DNA-binding domain"/>
    <property type="match status" value="1"/>
</dbReference>
<feature type="modified residue" description="4-aspartylphosphate" evidence="6">
    <location>
        <position position="51"/>
    </location>
</feature>
<dbReference type="GO" id="GO:0006355">
    <property type="term" value="P:regulation of DNA-templated transcription"/>
    <property type="evidence" value="ECO:0007669"/>
    <property type="project" value="InterPro"/>
</dbReference>
<evidence type="ECO:0000256" key="2">
    <source>
        <dbReference type="ARBA" id="ARBA00023012"/>
    </source>
</evidence>
<protein>
    <submittedName>
        <fullName evidence="10">DNA-binding response regulator</fullName>
    </submittedName>
</protein>